<evidence type="ECO:0000259" key="1">
    <source>
        <dbReference type="Pfam" id="PF13966"/>
    </source>
</evidence>
<protein>
    <submittedName>
        <fullName evidence="2">RNA-directed DNA polymerase, eukaryota</fullName>
    </submittedName>
</protein>
<sequence length="150" mass="17530">MGNTLFLDLWLDDMTLKHQYLRLCALESSNKLAWQKNESGFFGLFLPSCEFHVKSVLNLIDDSLLPHEDVPIRWVNVIPIKIDVFAWRVQFDKLPTRLNLSLRAVDLSSILCLLCNISVESGSHLFFSCLLARRLRSKAIHWWELEYSFF</sequence>
<gene>
    <name evidence="2" type="ORF">Tco_1005824</name>
</gene>
<keyword evidence="2" id="KW-0695">RNA-directed DNA polymerase</keyword>
<reference evidence="2" key="2">
    <citation type="submission" date="2022-01" db="EMBL/GenBank/DDBJ databases">
        <authorList>
            <person name="Yamashiro T."/>
            <person name="Shiraishi A."/>
            <person name="Satake H."/>
            <person name="Nakayama K."/>
        </authorList>
    </citation>
    <scope>NUCLEOTIDE SEQUENCE</scope>
</reference>
<evidence type="ECO:0000313" key="3">
    <source>
        <dbReference type="Proteomes" id="UP001151760"/>
    </source>
</evidence>
<accession>A0ABQ5FG59</accession>
<dbReference type="Proteomes" id="UP001151760">
    <property type="component" value="Unassembled WGS sequence"/>
</dbReference>
<organism evidence="2 3">
    <name type="scientific">Tanacetum coccineum</name>
    <dbReference type="NCBI Taxonomy" id="301880"/>
    <lineage>
        <taxon>Eukaryota</taxon>
        <taxon>Viridiplantae</taxon>
        <taxon>Streptophyta</taxon>
        <taxon>Embryophyta</taxon>
        <taxon>Tracheophyta</taxon>
        <taxon>Spermatophyta</taxon>
        <taxon>Magnoliopsida</taxon>
        <taxon>eudicotyledons</taxon>
        <taxon>Gunneridae</taxon>
        <taxon>Pentapetalae</taxon>
        <taxon>asterids</taxon>
        <taxon>campanulids</taxon>
        <taxon>Asterales</taxon>
        <taxon>Asteraceae</taxon>
        <taxon>Asteroideae</taxon>
        <taxon>Anthemideae</taxon>
        <taxon>Anthemidinae</taxon>
        <taxon>Tanacetum</taxon>
    </lineage>
</organism>
<dbReference type="EMBL" id="BQNB010017363">
    <property type="protein sequence ID" value="GJT62291.1"/>
    <property type="molecule type" value="Genomic_DNA"/>
</dbReference>
<dbReference type="InterPro" id="IPR026960">
    <property type="entry name" value="RVT-Znf"/>
</dbReference>
<name>A0ABQ5FG59_9ASTR</name>
<evidence type="ECO:0000313" key="2">
    <source>
        <dbReference type="EMBL" id="GJT62291.1"/>
    </source>
</evidence>
<comment type="caution">
    <text evidence="2">The sequence shown here is derived from an EMBL/GenBank/DDBJ whole genome shotgun (WGS) entry which is preliminary data.</text>
</comment>
<keyword evidence="2" id="KW-0808">Transferase</keyword>
<dbReference type="GO" id="GO:0003964">
    <property type="term" value="F:RNA-directed DNA polymerase activity"/>
    <property type="evidence" value="ECO:0007669"/>
    <property type="project" value="UniProtKB-KW"/>
</dbReference>
<keyword evidence="3" id="KW-1185">Reference proteome</keyword>
<feature type="domain" description="Reverse transcriptase zinc-binding" evidence="1">
    <location>
        <begin position="51"/>
        <end position="134"/>
    </location>
</feature>
<proteinExistence type="predicted"/>
<dbReference type="Pfam" id="PF13966">
    <property type="entry name" value="zf-RVT"/>
    <property type="match status" value="1"/>
</dbReference>
<keyword evidence="2" id="KW-0548">Nucleotidyltransferase</keyword>
<reference evidence="2" key="1">
    <citation type="journal article" date="2022" name="Int. J. Mol. Sci.">
        <title>Draft Genome of Tanacetum Coccineum: Genomic Comparison of Closely Related Tanacetum-Family Plants.</title>
        <authorList>
            <person name="Yamashiro T."/>
            <person name="Shiraishi A."/>
            <person name="Nakayama K."/>
            <person name="Satake H."/>
        </authorList>
    </citation>
    <scope>NUCLEOTIDE SEQUENCE</scope>
</reference>